<dbReference type="KEGG" id="mhaz:BHR79_00435"/>
<dbReference type="RefSeq" id="WP_072560245.1">
    <property type="nucleotide sequence ID" value="NZ_CP017921.1"/>
</dbReference>
<dbReference type="OrthoDB" id="142869at2157"/>
<evidence type="ECO:0000313" key="4">
    <source>
        <dbReference type="EMBL" id="RNI11042.1"/>
    </source>
</evidence>
<name>A0A1L3PZN9_9EURY</name>
<proteinExistence type="predicted"/>
<reference evidence="3 6" key="1">
    <citation type="submission" date="2016-10" db="EMBL/GenBank/DDBJ databases">
        <title>Methanohalophilus halophilus.</title>
        <authorList>
            <person name="L'haridon S."/>
        </authorList>
    </citation>
    <scope>NUCLEOTIDE SEQUENCE [LARGE SCALE GENOMIC DNA]</scope>
    <source>
        <strain evidence="3 6">Z-7982</strain>
    </source>
</reference>
<dbReference type="AlphaFoldDB" id="A0A1L3PZN9"/>
<keyword evidence="2" id="KW-0472">Membrane</keyword>
<dbReference type="EMBL" id="FNMU01000005">
    <property type="protein sequence ID" value="SDW83178.1"/>
    <property type="molecule type" value="Genomic_DNA"/>
</dbReference>
<dbReference type="Proteomes" id="UP000267921">
    <property type="component" value="Unassembled WGS sequence"/>
</dbReference>
<dbReference type="Proteomes" id="UP000186879">
    <property type="component" value="Chromosome"/>
</dbReference>
<organism evidence="3 6">
    <name type="scientific">Methanohalophilus halophilus</name>
    <dbReference type="NCBI Taxonomy" id="2177"/>
    <lineage>
        <taxon>Archaea</taxon>
        <taxon>Methanobacteriati</taxon>
        <taxon>Methanobacteriota</taxon>
        <taxon>Stenosarchaea group</taxon>
        <taxon>Methanomicrobia</taxon>
        <taxon>Methanosarcinales</taxon>
        <taxon>Methanosarcinaceae</taxon>
        <taxon>Methanohalophilus</taxon>
    </lineage>
</organism>
<evidence type="ECO:0000256" key="2">
    <source>
        <dbReference type="SAM" id="Phobius"/>
    </source>
</evidence>
<dbReference type="GeneID" id="30582174"/>
<evidence type="ECO:0000313" key="6">
    <source>
        <dbReference type="Proteomes" id="UP000186879"/>
    </source>
</evidence>
<keyword evidence="2" id="KW-1133">Transmembrane helix</keyword>
<feature type="compositionally biased region" description="Low complexity" evidence="1">
    <location>
        <begin position="43"/>
        <end position="53"/>
    </location>
</feature>
<evidence type="ECO:0000313" key="5">
    <source>
        <dbReference type="EMBL" id="SDW83178.1"/>
    </source>
</evidence>
<gene>
    <name evidence="3" type="ORF">BHR79_00435</name>
    <name evidence="4" type="ORF">EFE40_02370</name>
    <name evidence="5" type="ORF">SAMN04515625_1692</name>
</gene>
<reference evidence="4 8" key="3">
    <citation type="submission" date="2018-10" db="EMBL/GenBank/DDBJ databases">
        <title>Cultivation of a novel Methanohalophilus strain from Kebrit Deep of the Red Sea and a genomic comparison of members of the genus Methanohalophilus.</title>
        <authorList>
            <person name="Guan Y."/>
            <person name="Ngugi D.K."/>
            <person name="Stingl U."/>
        </authorList>
    </citation>
    <scope>NUCLEOTIDE SEQUENCE [LARGE SCALE GENOMIC DNA]</scope>
    <source>
        <strain evidence="4 8">DSM 3094</strain>
    </source>
</reference>
<feature type="region of interest" description="Disordered" evidence="1">
    <location>
        <begin position="26"/>
        <end position="53"/>
    </location>
</feature>
<dbReference type="EMBL" id="CP017921">
    <property type="protein sequence ID" value="APH38094.1"/>
    <property type="molecule type" value="Genomic_DNA"/>
</dbReference>
<reference evidence="5 7" key="2">
    <citation type="submission" date="2016-10" db="EMBL/GenBank/DDBJ databases">
        <authorList>
            <person name="de Groot N.N."/>
        </authorList>
    </citation>
    <scope>NUCLEOTIDE SEQUENCE [LARGE SCALE GENOMIC DNA]</scope>
    <source>
        <strain evidence="5 7">Z-7982</strain>
    </source>
</reference>
<dbReference type="Proteomes" id="UP000198669">
    <property type="component" value="Unassembled WGS sequence"/>
</dbReference>
<evidence type="ECO:0000313" key="7">
    <source>
        <dbReference type="Proteomes" id="UP000198669"/>
    </source>
</evidence>
<sequence length="196" mass="22792">MQSTDLLIFFGIIVLIITVSLFSKSGSNSSINKKHNKPKYENKSPNLNTNTSSTYTSDEMFNNVVNFLQNEVVLRRGKTKNEKDYQDDLYQRMSVLTERYGYEVDYESTNNRHRVDFSIDDRIGIELKVHHGGTLVKKQLFNQITDYAKYYDMIIGLVLNKNDKDTNEELKNDIKSKLLEQNVISEDNYKIVVIDI</sequence>
<protein>
    <submittedName>
        <fullName evidence="3">Uncharacterized protein</fullName>
    </submittedName>
</protein>
<evidence type="ECO:0000313" key="8">
    <source>
        <dbReference type="Proteomes" id="UP000267921"/>
    </source>
</evidence>
<keyword evidence="6" id="KW-1185">Reference proteome</keyword>
<keyword evidence="2" id="KW-0812">Transmembrane</keyword>
<accession>A0A1L3PZN9</accession>
<dbReference type="EMBL" id="RJJG01000001">
    <property type="protein sequence ID" value="RNI11042.1"/>
    <property type="molecule type" value="Genomic_DNA"/>
</dbReference>
<evidence type="ECO:0000256" key="1">
    <source>
        <dbReference type="SAM" id="MobiDB-lite"/>
    </source>
</evidence>
<evidence type="ECO:0000313" key="3">
    <source>
        <dbReference type="EMBL" id="APH38094.1"/>
    </source>
</evidence>
<feature type="transmembrane region" description="Helical" evidence="2">
    <location>
        <begin position="6"/>
        <end position="23"/>
    </location>
</feature>